<dbReference type="InterPro" id="IPR028082">
    <property type="entry name" value="Peripla_BP_I"/>
</dbReference>
<sequence length="435" mass="46089">MNFRKRRSLTTTSLTSTIALVFSLVFLASCDTSVDDKIPEVTNDQIKIGLLAPVTGPLAGFAQDMEATARLAAQEINRAGGVNGKEIGFLVRDTRLGLDDSETVSVLMAQQLIDEGVVGIIGPAGSGTTIAITPTITASNIPIISPSATSPAISALDDNNLVWRSVASDAFQGIFLADQLVQEQVNSIGIIYRDDAYGDGLQQAVTQRFQQAGGQVMSAISYPADKSSEFDFEVNQLFVSGVPDAIVVISFIIDGANIMVSLANANLPTLPRLYGVDGNNRTEFIGNSPAQVILGMRGSSPTAPSTFENYINFSETYRALFNKPPPVFTESVYDAVYLIALAMSVGGENSALAIKNNLSSLSNADSANAVIVNVGPQGYATALQNLGADLNLEGAAGSIDFDENGDVTSGNYIFWEIVEQDGQLVFQTIRESSFP</sequence>
<evidence type="ECO:0000256" key="3">
    <source>
        <dbReference type="SAM" id="SignalP"/>
    </source>
</evidence>
<dbReference type="PANTHER" id="PTHR30483">
    <property type="entry name" value="LEUCINE-SPECIFIC-BINDING PROTEIN"/>
    <property type="match status" value="1"/>
</dbReference>
<evidence type="ECO:0000256" key="2">
    <source>
        <dbReference type="ARBA" id="ARBA00022729"/>
    </source>
</evidence>
<dbReference type="AlphaFoldDB" id="A0A545UD91"/>
<proteinExistence type="inferred from homology"/>
<protein>
    <submittedName>
        <fullName evidence="5">ABC transporter substrate-binding protein</fullName>
    </submittedName>
</protein>
<evidence type="ECO:0000256" key="1">
    <source>
        <dbReference type="ARBA" id="ARBA00010062"/>
    </source>
</evidence>
<evidence type="ECO:0000313" key="6">
    <source>
        <dbReference type="Proteomes" id="UP000315439"/>
    </source>
</evidence>
<organism evidence="5 6">
    <name type="scientific">Aliikangiella coralliicola</name>
    <dbReference type="NCBI Taxonomy" id="2592383"/>
    <lineage>
        <taxon>Bacteria</taxon>
        <taxon>Pseudomonadati</taxon>
        <taxon>Pseudomonadota</taxon>
        <taxon>Gammaproteobacteria</taxon>
        <taxon>Oceanospirillales</taxon>
        <taxon>Pleioneaceae</taxon>
        <taxon>Aliikangiella</taxon>
    </lineage>
</organism>
<dbReference type="RefSeq" id="WP_142894108.1">
    <property type="nucleotide sequence ID" value="NZ_ML660164.1"/>
</dbReference>
<dbReference type="Pfam" id="PF13458">
    <property type="entry name" value="Peripla_BP_6"/>
    <property type="match status" value="1"/>
</dbReference>
<dbReference type="PROSITE" id="PS51257">
    <property type="entry name" value="PROKAR_LIPOPROTEIN"/>
    <property type="match status" value="1"/>
</dbReference>
<dbReference type="Proteomes" id="UP000315439">
    <property type="component" value="Unassembled WGS sequence"/>
</dbReference>
<dbReference type="OrthoDB" id="7337537at2"/>
<comment type="similarity">
    <text evidence="1">Belongs to the leucine-binding protein family.</text>
</comment>
<feature type="chain" id="PRO_5021887998" evidence="3">
    <location>
        <begin position="28"/>
        <end position="435"/>
    </location>
</feature>
<comment type="caution">
    <text evidence="5">The sequence shown here is derived from an EMBL/GenBank/DDBJ whole genome shotgun (WGS) entry which is preliminary data.</text>
</comment>
<feature type="signal peptide" evidence="3">
    <location>
        <begin position="1"/>
        <end position="27"/>
    </location>
</feature>
<dbReference type="PANTHER" id="PTHR30483:SF6">
    <property type="entry name" value="PERIPLASMIC BINDING PROTEIN OF ABC TRANSPORTER FOR NATURAL AMINO ACIDS"/>
    <property type="match status" value="1"/>
</dbReference>
<keyword evidence="2 3" id="KW-0732">Signal</keyword>
<gene>
    <name evidence="5" type="ORF">FLL46_13240</name>
</gene>
<dbReference type="EMBL" id="VIKS01000008">
    <property type="protein sequence ID" value="TQV87403.1"/>
    <property type="molecule type" value="Genomic_DNA"/>
</dbReference>
<dbReference type="SUPFAM" id="SSF53822">
    <property type="entry name" value="Periplasmic binding protein-like I"/>
    <property type="match status" value="1"/>
</dbReference>
<dbReference type="InterPro" id="IPR051010">
    <property type="entry name" value="BCAA_transport"/>
</dbReference>
<evidence type="ECO:0000259" key="4">
    <source>
        <dbReference type="Pfam" id="PF13458"/>
    </source>
</evidence>
<dbReference type="CDD" id="cd06346">
    <property type="entry name" value="PBP1_ABC_ligand_binding-like"/>
    <property type="match status" value="1"/>
</dbReference>
<reference evidence="5 6" key="1">
    <citation type="submission" date="2019-07" db="EMBL/GenBank/DDBJ databases">
        <title>Draft genome for Aliikangiella sp. M105.</title>
        <authorList>
            <person name="Wang G."/>
        </authorList>
    </citation>
    <scope>NUCLEOTIDE SEQUENCE [LARGE SCALE GENOMIC DNA]</scope>
    <source>
        <strain evidence="5 6">M105</strain>
    </source>
</reference>
<evidence type="ECO:0000313" key="5">
    <source>
        <dbReference type="EMBL" id="TQV87403.1"/>
    </source>
</evidence>
<feature type="domain" description="Leucine-binding protein" evidence="4">
    <location>
        <begin position="45"/>
        <end position="368"/>
    </location>
</feature>
<dbReference type="Gene3D" id="3.40.50.2300">
    <property type="match status" value="2"/>
</dbReference>
<accession>A0A545UD91</accession>
<name>A0A545UD91_9GAMM</name>
<dbReference type="InterPro" id="IPR028081">
    <property type="entry name" value="Leu-bd"/>
</dbReference>
<keyword evidence="6" id="KW-1185">Reference proteome</keyword>